<dbReference type="InterPro" id="IPR001633">
    <property type="entry name" value="EAL_dom"/>
</dbReference>
<proteinExistence type="predicted"/>
<comment type="caution">
    <text evidence="3">The sequence shown here is derived from an EMBL/GenBank/DDBJ whole genome shotgun (WGS) entry which is preliminary data.</text>
</comment>
<organism evidence="3">
    <name type="scientific">marine sediment metagenome</name>
    <dbReference type="NCBI Taxonomy" id="412755"/>
    <lineage>
        <taxon>unclassified sequences</taxon>
        <taxon>metagenomes</taxon>
        <taxon>ecological metagenomes</taxon>
    </lineage>
</organism>
<dbReference type="AlphaFoldDB" id="A0A0F8Y0L1"/>
<name>A0A0F8Y0L1_9ZZZZ</name>
<feature type="region of interest" description="Disordered" evidence="1">
    <location>
        <begin position="107"/>
        <end position="128"/>
    </location>
</feature>
<reference evidence="3" key="1">
    <citation type="journal article" date="2015" name="Nature">
        <title>Complex archaea that bridge the gap between prokaryotes and eukaryotes.</title>
        <authorList>
            <person name="Spang A."/>
            <person name="Saw J.H."/>
            <person name="Jorgensen S.L."/>
            <person name="Zaremba-Niedzwiedzka K."/>
            <person name="Martijn J."/>
            <person name="Lind A.E."/>
            <person name="van Eijk R."/>
            <person name="Schleper C."/>
            <person name="Guy L."/>
            <person name="Ettema T.J."/>
        </authorList>
    </citation>
    <scope>NUCLEOTIDE SEQUENCE</scope>
</reference>
<gene>
    <name evidence="3" type="ORF">LCGC14_2879230</name>
</gene>
<accession>A0A0F8Y0L1</accession>
<dbReference type="Pfam" id="PF00563">
    <property type="entry name" value="EAL"/>
    <property type="match status" value="1"/>
</dbReference>
<dbReference type="Gene3D" id="3.20.20.450">
    <property type="entry name" value="EAL domain"/>
    <property type="match status" value="1"/>
</dbReference>
<dbReference type="InterPro" id="IPR035919">
    <property type="entry name" value="EAL_sf"/>
</dbReference>
<dbReference type="EMBL" id="LAZR01056107">
    <property type="protein sequence ID" value="KKK74892.1"/>
    <property type="molecule type" value="Genomic_DNA"/>
</dbReference>
<dbReference type="PROSITE" id="PS50883">
    <property type="entry name" value="EAL"/>
    <property type="match status" value="1"/>
</dbReference>
<dbReference type="SUPFAM" id="SSF141868">
    <property type="entry name" value="EAL domain-like"/>
    <property type="match status" value="1"/>
</dbReference>
<sequence>AMKTLGELGFRFGLDHVADLDVDFAGLRDRNFRFVKIEAQTLLHDMAEGGARIPASDLKSYLKDFDLELIVEKVEDELSLIRLMDFGVELAQGDLFAEPERVGPGGWRAAGVGDLPQEMDPGRRRTPR</sequence>
<evidence type="ECO:0000313" key="3">
    <source>
        <dbReference type="EMBL" id="KKK74892.1"/>
    </source>
</evidence>
<feature type="non-terminal residue" evidence="3">
    <location>
        <position position="1"/>
    </location>
</feature>
<protein>
    <recommendedName>
        <fullName evidence="2">EAL domain-containing protein</fullName>
    </recommendedName>
</protein>
<evidence type="ECO:0000256" key="1">
    <source>
        <dbReference type="SAM" id="MobiDB-lite"/>
    </source>
</evidence>
<evidence type="ECO:0000259" key="2">
    <source>
        <dbReference type="PROSITE" id="PS50883"/>
    </source>
</evidence>
<feature type="domain" description="EAL" evidence="2">
    <location>
        <begin position="1"/>
        <end position="113"/>
    </location>
</feature>